<proteinExistence type="predicted"/>
<accession>A0A1I5RNI0</accession>
<dbReference type="AlphaFoldDB" id="A0A1I5RNI0"/>
<organism evidence="1 2">
    <name type="scientific">Halolactibacillus halophilus</name>
    <dbReference type="NCBI Taxonomy" id="306540"/>
    <lineage>
        <taxon>Bacteria</taxon>
        <taxon>Bacillati</taxon>
        <taxon>Bacillota</taxon>
        <taxon>Bacilli</taxon>
        <taxon>Bacillales</taxon>
        <taxon>Bacillaceae</taxon>
        <taxon>Halolactibacillus</taxon>
    </lineage>
</organism>
<dbReference type="EMBL" id="FOXC01000032">
    <property type="protein sequence ID" value="SFP60099.1"/>
    <property type="molecule type" value="Genomic_DNA"/>
</dbReference>
<evidence type="ECO:0000313" key="1">
    <source>
        <dbReference type="EMBL" id="SFP60099.1"/>
    </source>
</evidence>
<sequence length="55" mass="6399">SVGKWFFVYFWAGFDQHELTAVNYISIMPYTLVSTLLTRTAVLIPESGLYTYPYK</sequence>
<dbReference type="Proteomes" id="UP000242243">
    <property type="component" value="Unassembled WGS sequence"/>
</dbReference>
<protein>
    <submittedName>
        <fullName evidence="1">Uncharacterized protein</fullName>
    </submittedName>
</protein>
<name>A0A1I5RNI0_9BACI</name>
<reference evidence="1 2" key="1">
    <citation type="submission" date="2016-10" db="EMBL/GenBank/DDBJ databases">
        <authorList>
            <person name="de Groot N.N."/>
        </authorList>
    </citation>
    <scope>NUCLEOTIDE SEQUENCE [LARGE SCALE GENOMIC DNA]</scope>
    <source>
        <strain evidence="1 2">DSM 17073</strain>
    </source>
</reference>
<evidence type="ECO:0000313" key="2">
    <source>
        <dbReference type="Proteomes" id="UP000242243"/>
    </source>
</evidence>
<feature type="non-terminal residue" evidence="1">
    <location>
        <position position="1"/>
    </location>
</feature>
<gene>
    <name evidence="1" type="ORF">SAMN05421839_13224</name>
</gene>